<dbReference type="InterPro" id="IPR001367">
    <property type="entry name" value="Fe_dep_repressor"/>
</dbReference>
<evidence type="ECO:0000256" key="2">
    <source>
        <dbReference type="ARBA" id="ARBA00023015"/>
    </source>
</evidence>
<evidence type="ECO:0000256" key="4">
    <source>
        <dbReference type="ARBA" id="ARBA00023163"/>
    </source>
</evidence>
<evidence type="ECO:0000259" key="5">
    <source>
        <dbReference type="PROSITE" id="PS50944"/>
    </source>
</evidence>
<dbReference type="PANTHER" id="PTHR33238:SF7">
    <property type="entry name" value="IRON-DEPENDENT TRANSCRIPTIONAL REGULATOR"/>
    <property type="match status" value="1"/>
</dbReference>
<dbReference type="InterPro" id="IPR022689">
    <property type="entry name" value="Iron_dep_repressor"/>
</dbReference>
<dbReference type="GO" id="GO:0046983">
    <property type="term" value="F:protein dimerization activity"/>
    <property type="evidence" value="ECO:0007669"/>
    <property type="project" value="InterPro"/>
</dbReference>
<sequence length="125" mass="14044">MVMNESNENYLETILVLNHRLGNVRSVDIANEMNFKKPSVSVAMKNLRENGYITVSPEGYIHLTESGLEVAEKIYERHTILSNWLTMLGVDPRVAAEDACKIEHDVSAESFEAIKRHINSSAGKI</sequence>
<evidence type="ECO:0000313" key="7">
    <source>
        <dbReference type="Proteomes" id="UP000266172"/>
    </source>
</evidence>
<dbReference type="SUPFAM" id="SSF46785">
    <property type="entry name" value="Winged helix' DNA-binding domain"/>
    <property type="match status" value="1"/>
</dbReference>
<dbReference type="PROSITE" id="PS50944">
    <property type="entry name" value="HTH_DTXR"/>
    <property type="match status" value="1"/>
</dbReference>
<dbReference type="Proteomes" id="UP000266172">
    <property type="component" value="Unassembled WGS sequence"/>
</dbReference>
<dbReference type="SMART" id="SM00529">
    <property type="entry name" value="HTH_DTXR"/>
    <property type="match status" value="1"/>
</dbReference>
<dbReference type="OMA" id="ERIYERH"/>
<feature type="domain" description="HTH dtxR-type" evidence="5">
    <location>
        <begin position="1"/>
        <end position="64"/>
    </location>
</feature>
<dbReference type="Pfam" id="PF02742">
    <property type="entry name" value="Fe_dep_repr_C"/>
    <property type="match status" value="1"/>
</dbReference>
<dbReference type="GeneID" id="93723288"/>
<keyword evidence="2" id="KW-0805">Transcription regulation</keyword>
<dbReference type="EMBL" id="QRVL01000001">
    <property type="protein sequence ID" value="RGS42173.1"/>
    <property type="molecule type" value="Genomic_DNA"/>
</dbReference>
<reference evidence="6 7" key="1">
    <citation type="submission" date="2018-08" db="EMBL/GenBank/DDBJ databases">
        <title>A genome reference for cultivated species of the human gut microbiota.</title>
        <authorList>
            <person name="Zou Y."/>
            <person name="Xue W."/>
            <person name="Luo G."/>
        </authorList>
    </citation>
    <scope>NUCLEOTIDE SEQUENCE [LARGE SCALE GENOMIC DNA]</scope>
    <source>
        <strain evidence="6 7">AF22-12AC</strain>
    </source>
</reference>
<comment type="similarity">
    <text evidence="1">Belongs to the DtxR/MntR family.</text>
</comment>
<gene>
    <name evidence="6" type="ORF">DWX93_02220</name>
</gene>
<dbReference type="GO" id="GO:0003677">
    <property type="term" value="F:DNA binding"/>
    <property type="evidence" value="ECO:0007669"/>
    <property type="project" value="UniProtKB-KW"/>
</dbReference>
<dbReference type="SUPFAM" id="SSF47979">
    <property type="entry name" value="Iron-dependent repressor protein, dimerization domain"/>
    <property type="match status" value="1"/>
</dbReference>
<dbReference type="GO" id="GO:0003700">
    <property type="term" value="F:DNA-binding transcription factor activity"/>
    <property type="evidence" value="ECO:0007669"/>
    <property type="project" value="InterPro"/>
</dbReference>
<dbReference type="InterPro" id="IPR022687">
    <property type="entry name" value="HTH_DTXR"/>
</dbReference>
<accession>A0A173XB54</accession>
<dbReference type="InterPro" id="IPR036388">
    <property type="entry name" value="WH-like_DNA-bd_sf"/>
</dbReference>
<dbReference type="InterPro" id="IPR036421">
    <property type="entry name" value="Fe_dep_repressor_sf"/>
</dbReference>
<evidence type="ECO:0000256" key="3">
    <source>
        <dbReference type="ARBA" id="ARBA00023125"/>
    </source>
</evidence>
<dbReference type="GO" id="GO:0046914">
    <property type="term" value="F:transition metal ion binding"/>
    <property type="evidence" value="ECO:0007669"/>
    <property type="project" value="InterPro"/>
</dbReference>
<dbReference type="AlphaFoldDB" id="A0A173XB54"/>
<keyword evidence="4" id="KW-0804">Transcription</keyword>
<evidence type="ECO:0000313" key="6">
    <source>
        <dbReference type="EMBL" id="RGS42173.1"/>
    </source>
</evidence>
<comment type="caution">
    <text evidence="6">The sequence shown here is derived from an EMBL/GenBank/DDBJ whole genome shotgun (WGS) entry which is preliminary data.</text>
</comment>
<name>A0A173XB54_9FIRM</name>
<protein>
    <submittedName>
        <fullName evidence="6">Metal-dependent transcriptional regulator</fullName>
    </submittedName>
</protein>
<dbReference type="PANTHER" id="PTHR33238">
    <property type="entry name" value="IRON (METAL) DEPENDENT REPRESSOR, DTXR FAMILY"/>
    <property type="match status" value="1"/>
</dbReference>
<dbReference type="Pfam" id="PF01325">
    <property type="entry name" value="Fe_dep_repress"/>
    <property type="match status" value="1"/>
</dbReference>
<dbReference type="RefSeq" id="WP_014079635.1">
    <property type="nucleotide sequence ID" value="NZ_CAKMUY010000017.1"/>
</dbReference>
<dbReference type="Gene3D" id="1.10.10.10">
    <property type="entry name" value="Winged helix-like DNA-binding domain superfamily/Winged helix DNA-binding domain"/>
    <property type="match status" value="1"/>
</dbReference>
<proteinExistence type="inferred from homology"/>
<evidence type="ECO:0000256" key="1">
    <source>
        <dbReference type="ARBA" id="ARBA00007871"/>
    </source>
</evidence>
<organism evidence="6 7">
    <name type="scientific">Roseburia hominis</name>
    <dbReference type="NCBI Taxonomy" id="301301"/>
    <lineage>
        <taxon>Bacteria</taxon>
        <taxon>Bacillati</taxon>
        <taxon>Bacillota</taxon>
        <taxon>Clostridia</taxon>
        <taxon>Lachnospirales</taxon>
        <taxon>Lachnospiraceae</taxon>
        <taxon>Roseburia</taxon>
    </lineage>
</organism>
<dbReference type="Gene3D" id="1.10.60.10">
    <property type="entry name" value="Iron dependent repressor, metal binding and dimerisation domain"/>
    <property type="match status" value="1"/>
</dbReference>
<keyword evidence="3" id="KW-0238">DNA-binding</keyword>
<dbReference type="InterPro" id="IPR050536">
    <property type="entry name" value="DtxR_MntR_Metal-Reg"/>
</dbReference>
<dbReference type="InterPro" id="IPR036390">
    <property type="entry name" value="WH_DNA-bd_sf"/>
</dbReference>